<protein>
    <submittedName>
        <fullName evidence="1">Uncharacterized protein</fullName>
    </submittedName>
</protein>
<organism evidence="1">
    <name type="scientific">Arundo donax</name>
    <name type="common">Giant reed</name>
    <name type="synonym">Donax arundinaceus</name>
    <dbReference type="NCBI Taxonomy" id="35708"/>
    <lineage>
        <taxon>Eukaryota</taxon>
        <taxon>Viridiplantae</taxon>
        <taxon>Streptophyta</taxon>
        <taxon>Embryophyta</taxon>
        <taxon>Tracheophyta</taxon>
        <taxon>Spermatophyta</taxon>
        <taxon>Magnoliopsida</taxon>
        <taxon>Liliopsida</taxon>
        <taxon>Poales</taxon>
        <taxon>Poaceae</taxon>
        <taxon>PACMAD clade</taxon>
        <taxon>Arundinoideae</taxon>
        <taxon>Arundineae</taxon>
        <taxon>Arundo</taxon>
    </lineage>
</organism>
<proteinExistence type="predicted"/>
<dbReference type="EMBL" id="GBRH01265012">
    <property type="protein sequence ID" value="JAD32883.1"/>
    <property type="molecule type" value="Transcribed_RNA"/>
</dbReference>
<sequence>MTSSLRNPASCS</sequence>
<reference evidence="1" key="2">
    <citation type="journal article" date="2015" name="Data Brief">
        <title>Shoot transcriptome of the giant reed, Arundo donax.</title>
        <authorList>
            <person name="Barrero R.A."/>
            <person name="Guerrero F.D."/>
            <person name="Moolhuijzen P."/>
            <person name="Goolsby J.A."/>
            <person name="Tidwell J."/>
            <person name="Bellgard S.E."/>
            <person name="Bellgard M.I."/>
        </authorList>
    </citation>
    <scope>NUCLEOTIDE SEQUENCE</scope>
    <source>
        <tissue evidence="1">Shoot tissue taken approximately 20 cm above the soil surface</tissue>
    </source>
</reference>
<evidence type="ECO:0000313" key="1">
    <source>
        <dbReference type="EMBL" id="JAD32883.1"/>
    </source>
</evidence>
<accession>A0A0A8Z5B2</accession>
<name>A0A0A8Z5B2_ARUDO</name>
<reference evidence="1" key="1">
    <citation type="submission" date="2014-09" db="EMBL/GenBank/DDBJ databases">
        <authorList>
            <person name="Magalhaes I.L.F."/>
            <person name="Oliveira U."/>
            <person name="Santos F.R."/>
            <person name="Vidigal T.H.D.A."/>
            <person name="Brescovit A.D."/>
            <person name="Santos A.J."/>
        </authorList>
    </citation>
    <scope>NUCLEOTIDE SEQUENCE</scope>
    <source>
        <tissue evidence="1">Shoot tissue taken approximately 20 cm above the soil surface</tissue>
    </source>
</reference>